<protein>
    <recommendedName>
        <fullName evidence="2">mannan endo-1,4-beta-mannosidase</fullName>
        <ecNumber evidence="2">3.2.1.78</ecNumber>
    </recommendedName>
</protein>
<dbReference type="EC" id="3.2.1.78" evidence="2"/>
<sequence length="518" mass="59831">MSKKVTKNIYRGLLIMSFVGLNLLILFGVTSVLAFLNTGADRASILNTPPESVDVYLPKTTWTSLQNPGRPIEKQTLAKVQKDYLNAWHIKNTAYKSNKTYGISDYYTDSARVNLYNTIDYNLANNITVESTTISHQPKLEFYSADGQLIVFTDENVEEYQRLYKNDTLTFENTHKATYKVLMLLEDGFWRIRHMVKQPPTLFEKPIQASPFAFVRGKTIYVDNKPFTIKGINYYPQASPWDMFGDNFSSTIINNDFALIKNAGLNTIRIFIQYEDFGKADVKPEKLEKLKQTLELAEKNKLKVIVTLFDFYGDYSVQDWTLTHRHAEKIVSSFKDYSAILAWDIKNEPDLDFKNRGKNNVLKWLEYTTKQIKKFDPNHLITIGWSNTKAAENLTSLVDFVSYHYYLSNFEKDVATLSVNVPNKPLVLQEFGLSSYSGFWNLFGANEEDQAQYHKKMQAIFAEKNIAYISWTLYDFDKIPTSVVGSLPWRKNKQKQFGFIDKNGNKKPSFLYISSHQP</sequence>
<keyword evidence="5" id="KW-0812">Transmembrane</keyword>
<dbReference type="InterPro" id="IPR017853">
    <property type="entry name" value="GH"/>
</dbReference>
<comment type="catalytic activity">
    <reaction evidence="1">
        <text>Random hydrolysis of (1-&gt;4)-beta-D-mannosidic linkages in mannans, galactomannans and glucomannans.</text>
        <dbReference type="EC" id="3.2.1.78"/>
    </reaction>
</comment>
<dbReference type="SUPFAM" id="SSF51445">
    <property type="entry name" value="(Trans)glycosidases"/>
    <property type="match status" value="1"/>
</dbReference>
<dbReference type="Proteomes" id="UP001597062">
    <property type="component" value="Unassembled WGS sequence"/>
</dbReference>
<evidence type="ECO:0000259" key="6">
    <source>
        <dbReference type="Pfam" id="PF26410"/>
    </source>
</evidence>
<evidence type="ECO:0000256" key="5">
    <source>
        <dbReference type="SAM" id="Phobius"/>
    </source>
</evidence>
<dbReference type="RefSeq" id="WP_386104918.1">
    <property type="nucleotide sequence ID" value="NZ_JBHTJR010000017.1"/>
</dbReference>
<dbReference type="EMBL" id="JBHTJR010000017">
    <property type="protein sequence ID" value="MFD0992035.1"/>
    <property type="molecule type" value="Genomic_DNA"/>
</dbReference>
<dbReference type="GO" id="GO:0016787">
    <property type="term" value="F:hydrolase activity"/>
    <property type="evidence" value="ECO:0007669"/>
    <property type="project" value="UniProtKB-KW"/>
</dbReference>
<evidence type="ECO:0000256" key="2">
    <source>
        <dbReference type="ARBA" id="ARBA00012706"/>
    </source>
</evidence>
<evidence type="ECO:0000256" key="4">
    <source>
        <dbReference type="ARBA" id="ARBA00023295"/>
    </source>
</evidence>
<evidence type="ECO:0000256" key="3">
    <source>
        <dbReference type="ARBA" id="ARBA00022801"/>
    </source>
</evidence>
<keyword evidence="8" id="KW-1185">Reference proteome</keyword>
<feature type="domain" description="Glycoside hydrolase family 5" evidence="6">
    <location>
        <begin position="331"/>
        <end position="392"/>
    </location>
</feature>
<keyword evidence="3 7" id="KW-0378">Hydrolase</keyword>
<gene>
    <name evidence="7" type="ORF">ACFQ1U_02345</name>
</gene>
<dbReference type="PROSITE" id="PS00659">
    <property type="entry name" value="GLYCOSYL_HYDROL_F5"/>
    <property type="match status" value="1"/>
</dbReference>
<dbReference type="Gene3D" id="3.20.20.80">
    <property type="entry name" value="Glycosidases"/>
    <property type="match status" value="1"/>
</dbReference>
<keyword evidence="5" id="KW-1133">Transmembrane helix</keyword>
<accession>A0ABW3JPA0</accession>
<feature type="transmembrane region" description="Helical" evidence="5">
    <location>
        <begin position="12"/>
        <end position="36"/>
    </location>
</feature>
<evidence type="ECO:0000313" key="7">
    <source>
        <dbReference type="EMBL" id="MFD0992035.1"/>
    </source>
</evidence>
<dbReference type="InterPro" id="IPR018087">
    <property type="entry name" value="Glyco_hydro_5_CS"/>
</dbReference>
<evidence type="ECO:0000313" key="8">
    <source>
        <dbReference type="Proteomes" id="UP001597062"/>
    </source>
</evidence>
<comment type="caution">
    <text evidence="7">The sequence shown here is derived from an EMBL/GenBank/DDBJ whole genome shotgun (WGS) entry which is preliminary data.</text>
</comment>
<evidence type="ECO:0000256" key="1">
    <source>
        <dbReference type="ARBA" id="ARBA00001678"/>
    </source>
</evidence>
<name>A0ABW3JPA0_9FLAO</name>
<dbReference type="Pfam" id="PF26410">
    <property type="entry name" value="GH5_mannosidase"/>
    <property type="match status" value="1"/>
</dbReference>
<dbReference type="PANTHER" id="PTHR31451">
    <property type="match status" value="1"/>
</dbReference>
<dbReference type="InterPro" id="IPR001547">
    <property type="entry name" value="Glyco_hydro_5"/>
</dbReference>
<reference evidence="8" key="1">
    <citation type="journal article" date="2019" name="Int. J. Syst. Evol. Microbiol.">
        <title>The Global Catalogue of Microorganisms (GCM) 10K type strain sequencing project: providing services to taxonomists for standard genome sequencing and annotation.</title>
        <authorList>
            <consortium name="The Broad Institute Genomics Platform"/>
            <consortium name="The Broad Institute Genome Sequencing Center for Infectious Disease"/>
            <person name="Wu L."/>
            <person name="Ma J."/>
        </authorList>
    </citation>
    <scope>NUCLEOTIDE SEQUENCE [LARGE SCALE GENOMIC DNA]</scope>
    <source>
        <strain evidence="8">CCUG 60527</strain>
    </source>
</reference>
<organism evidence="7 8">
    <name type="scientific">Tenacibaculum geojense</name>
    <dbReference type="NCBI Taxonomy" id="915352"/>
    <lineage>
        <taxon>Bacteria</taxon>
        <taxon>Pseudomonadati</taxon>
        <taxon>Bacteroidota</taxon>
        <taxon>Flavobacteriia</taxon>
        <taxon>Flavobacteriales</taxon>
        <taxon>Flavobacteriaceae</taxon>
        <taxon>Tenacibaculum</taxon>
    </lineage>
</organism>
<keyword evidence="5" id="KW-0472">Membrane</keyword>
<proteinExistence type="predicted"/>
<keyword evidence="4" id="KW-0326">Glycosidase</keyword>
<dbReference type="InterPro" id="IPR045053">
    <property type="entry name" value="MAN-like"/>
</dbReference>